<feature type="transmembrane region" description="Helical" evidence="1">
    <location>
        <begin position="36"/>
        <end position="54"/>
    </location>
</feature>
<reference evidence="2 3" key="1">
    <citation type="submission" date="2019-02" db="EMBL/GenBank/DDBJ databases">
        <authorList>
            <person name="Li S.-H."/>
        </authorList>
    </citation>
    <scope>NUCLEOTIDE SEQUENCE [LARGE SCALE GENOMIC DNA]</scope>
    <source>
        <strain evidence="2 3">IMCC14385</strain>
    </source>
</reference>
<proteinExistence type="predicted"/>
<organism evidence="2 3">
    <name type="scientific">Halioglobus maricola</name>
    <dbReference type="NCBI Taxonomy" id="2601894"/>
    <lineage>
        <taxon>Bacteria</taxon>
        <taxon>Pseudomonadati</taxon>
        <taxon>Pseudomonadota</taxon>
        <taxon>Gammaproteobacteria</taxon>
        <taxon>Cellvibrionales</taxon>
        <taxon>Halieaceae</taxon>
        <taxon>Halioglobus</taxon>
    </lineage>
</organism>
<feature type="transmembrane region" description="Helical" evidence="1">
    <location>
        <begin position="113"/>
        <end position="132"/>
    </location>
</feature>
<protein>
    <submittedName>
        <fullName evidence="2">Uncharacterized protein</fullName>
    </submittedName>
</protein>
<keyword evidence="1" id="KW-0812">Transmembrane</keyword>
<sequence>MTQHEYVFVAISIILGLAITRLLHTMGMLIRAHRDVSFHWSTALWAVCVLSYALQFWWVGWGLREISDWSFPDFAVLTAGAICVYGAAEMALPVPEGGGELNFLEHSQGLGRLSALSLLLYFGIGPYVNITMFGNKMLPSLGVPAAGALLMLLIIAAPRTFKAAAVVFAVYTAAILSVTA</sequence>
<dbReference type="AlphaFoldDB" id="A0A5P9NF03"/>
<feature type="transmembrane region" description="Helical" evidence="1">
    <location>
        <begin position="138"/>
        <end position="156"/>
    </location>
</feature>
<evidence type="ECO:0000313" key="3">
    <source>
        <dbReference type="Proteomes" id="UP000326287"/>
    </source>
</evidence>
<name>A0A5P9NF03_9GAMM</name>
<feature type="transmembrane region" description="Helical" evidence="1">
    <location>
        <begin position="163"/>
        <end position="179"/>
    </location>
</feature>
<evidence type="ECO:0000313" key="2">
    <source>
        <dbReference type="EMBL" id="QFU74330.1"/>
    </source>
</evidence>
<gene>
    <name evidence="2" type="ORF">EY643_00955</name>
</gene>
<dbReference type="OrthoDB" id="5731031at2"/>
<keyword evidence="1" id="KW-1133">Transmembrane helix</keyword>
<dbReference type="Proteomes" id="UP000326287">
    <property type="component" value="Chromosome"/>
</dbReference>
<dbReference type="KEGG" id="halc:EY643_00955"/>
<dbReference type="RefSeq" id="WP_152660441.1">
    <property type="nucleotide sequence ID" value="NZ_CP036422.1"/>
</dbReference>
<evidence type="ECO:0000256" key="1">
    <source>
        <dbReference type="SAM" id="Phobius"/>
    </source>
</evidence>
<feature type="transmembrane region" description="Helical" evidence="1">
    <location>
        <begin position="6"/>
        <end position="24"/>
    </location>
</feature>
<keyword evidence="3" id="KW-1185">Reference proteome</keyword>
<feature type="transmembrane region" description="Helical" evidence="1">
    <location>
        <begin position="74"/>
        <end position="92"/>
    </location>
</feature>
<accession>A0A5P9NF03</accession>
<dbReference type="EMBL" id="CP036422">
    <property type="protein sequence ID" value="QFU74330.1"/>
    <property type="molecule type" value="Genomic_DNA"/>
</dbReference>
<keyword evidence="1" id="KW-0472">Membrane</keyword>